<feature type="domain" description="Ketopantoate reductase N-terminal" evidence="5">
    <location>
        <begin position="4"/>
        <end position="143"/>
    </location>
</feature>
<evidence type="ECO:0000259" key="5">
    <source>
        <dbReference type="Pfam" id="PF02558"/>
    </source>
</evidence>
<comment type="catalytic activity">
    <reaction evidence="4">
        <text>(R)-pantoate + NADP(+) = 2-dehydropantoate + NADPH + H(+)</text>
        <dbReference type="Rhea" id="RHEA:16233"/>
        <dbReference type="ChEBI" id="CHEBI:11561"/>
        <dbReference type="ChEBI" id="CHEBI:15378"/>
        <dbReference type="ChEBI" id="CHEBI:15980"/>
        <dbReference type="ChEBI" id="CHEBI:57783"/>
        <dbReference type="ChEBI" id="CHEBI:58349"/>
        <dbReference type="EC" id="1.1.1.169"/>
    </reaction>
</comment>
<dbReference type="PANTHER" id="PTHR21708:SF30">
    <property type="entry name" value="2-DEHYDROPANTOATE 2-REDUCTASE-RELATED"/>
    <property type="match status" value="1"/>
</dbReference>
<evidence type="ECO:0000313" key="7">
    <source>
        <dbReference type="EMBL" id="CDP37116.1"/>
    </source>
</evidence>
<dbReference type="Pfam" id="PF02558">
    <property type="entry name" value="ApbA"/>
    <property type="match status" value="1"/>
</dbReference>
<dbReference type="InterPro" id="IPR051402">
    <property type="entry name" value="KPR-Related"/>
</dbReference>
<dbReference type="Gene3D" id="3.40.50.720">
    <property type="entry name" value="NAD(P)-binding Rossmann-like Domain"/>
    <property type="match status" value="1"/>
</dbReference>
<name>A0A060TD36_BLAAD</name>
<dbReference type="GO" id="GO:0005737">
    <property type="term" value="C:cytoplasm"/>
    <property type="evidence" value="ECO:0007669"/>
    <property type="project" value="TreeGrafter"/>
</dbReference>
<gene>
    <name evidence="7" type="ORF">GNLVRS02_ARAD1D04070g</name>
</gene>
<dbReference type="InterPro" id="IPR036291">
    <property type="entry name" value="NAD(P)-bd_dom_sf"/>
</dbReference>
<protein>
    <recommendedName>
        <fullName evidence="4">2-dehydropantoate 2-reductase</fullName>
        <ecNumber evidence="4">1.1.1.169</ecNumber>
    </recommendedName>
    <alternativeName>
        <fullName evidence="4">Ketopantoate reductase</fullName>
    </alternativeName>
</protein>
<proteinExistence type="inferred from homology"/>
<dbReference type="InterPro" id="IPR013332">
    <property type="entry name" value="KPR_N"/>
</dbReference>
<feature type="domain" description="Ketopantoate reductase C-terminal" evidence="6">
    <location>
        <begin position="183"/>
        <end position="306"/>
    </location>
</feature>
<dbReference type="InterPro" id="IPR013328">
    <property type="entry name" value="6PGD_dom2"/>
</dbReference>
<reference evidence="7" key="2">
    <citation type="submission" date="2014-06" db="EMBL/GenBank/DDBJ databases">
        <title>The complete genome of Blastobotrys (Arxula) adeninivorans LS3 - a yeast of biotechnological interest.</title>
        <authorList>
            <person name="Kunze G."/>
            <person name="Gaillardin C."/>
            <person name="Czernicka M."/>
            <person name="Durrens P."/>
            <person name="Martin T."/>
            <person name="Boer E."/>
            <person name="Gabaldon T."/>
            <person name="Cruz J."/>
            <person name="Talla E."/>
            <person name="Marck C."/>
            <person name="Goffeau A."/>
            <person name="Barbe V."/>
            <person name="Baret P."/>
            <person name="Baronian K."/>
            <person name="Beier S."/>
            <person name="Bleykasten C."/>
            <person name="Bode R."/>
            <person name="Casaregola S."/>
            <person name="Despons L."/>
            <person name="Fairhead C."/>
            <person name="Giersberg M."/>
            <person name="Gierski P."/>
            <person name="Hahnel U."/>
            <person name="Hartmann A."/>
            <person name="Jankowska D."/>
            <person name="Jubin C."/>
            <person name="Jung P."/>
            <person name="Lafontaine I."/>
            <person name="Leh-Louis V."/>
            <person name="Lemaire M."/>
            <person name="Marcet-Houben M."/>
            <person name="Mascher M."/>
            <person name="Morel G."/>
            <person name="Richard G.-F."/>
            <person name="Riechen J."/>
            <person name="Sacerdot C."/>
            <person name="Sarkar A."/>
            <person name="Savel G."/>
            <person name="Schacherer J."/>
            <person name="Sherman D."/>
            <person name="Straub M.-L."/>
            <person name="Stein N."/>
            <person name="Thierry A."/>
            <person name="Trautwein-Schult A."/>
            <person name="Westhof E."/>
            <person name="Worch S."/>
            <person name="Dujon B."/>
            <person name="Souciet J.-L."/>
            <person name="Wincker P."/>
            <person name="Scholz U."/>
            <person name="Neuveglise N."/>
        </authorList>
    </citation>
    <scope>NUCLEOTIDE SEQUENCE</scope>
    <source>
        <strain evidence="7">LS3</strain>
    </source>
</reference>
<evidence type="ECO:0000256" key="3">
    <source>
        <dbReference type="ARBA" id="ARBA00023002"/>
    </source>
</evidence>
<comment type="similarity">
    <text evidence="1 4">Belongs to the ketopantoate reductase family.</text>
</comment>
<dbReference type="AlphaFoldDB" id="A0A060TD36"/>
<evidence type="ECO:0000256" key="4">
    <source>
        <dbReference type="RuleBase" id="RU362068"/>
    </source>
</evidence>
<dbReference type="InterPro" id="IPR013752">
    <property type="entry name" value="KPA_reductase"/>
</dbReference>
<evidence type="ECO:0000259" key="6">
    <source>
        <dbReference type="Pfam" id="PF08546"/>
    </source>
</evidence>
<comment type="function">
    <text evidence="4">Catalyzes the NADPH-dependent reduction of ketopantoate into pantoic acid.</text>
</comment>
<keyword evidence="3 4" id="KW-0560">Oxidoreductase</keyword>
<dbReference type="GO" id="GO:0015940">
    <property type="term" value="P:pantothenate biosynthetic process"/>
    <property type="evidence" value="ECO:0007669"/>
    <property type="project" value="InterPro"/>
</dbReference>
<sequence length="319" mass="35383">MTSVLIVGAGGVGLVYAKYLLDHGVRVAVVARSNYEAIKSKGVTIEYPNFEDKPDVKFNVDVYKSGEPYSGEKFDYIVVASKIQENQAVRGLEQYAKDDALIVLAQNGIDIETPYIEAYPSLELASAVVKTQVALNGPTLVTYYSDYLSIVAGLVHGKNEAKLRALCELSENAGLSQFEFTDNILSERWSKLLWNTPMNGLAAATNLELQALFELGFEPVMRQVALEVWTVGKAIVGDDFVPEAFIDQLINFTKNRSMEGFLPSTLQDVRKGRPIEHEVLCGNIVKAAKRVNVPVPQLEMLDRMLVAINYRLQRQGSRM</sequence>
<keyword evidence="2 4" id="KW-0521">NADP</keyword>
<dbReference type="InterPro" id="IPR008927">
    <property type="entry name" value="6-PGluconate_DH-like_C_sf"/>
</dbReference>
<accession>A0A060TD36</accession>
<dbReference type="FunFam" id="1.10.1040.10:FF:000017">
    <property type="entry name" value="2-dehydropantoate 2-reductase"/>
    <property type="match status" value="1"/>
</dbReference>
<reference evidence="7" key="1">
    <citation type="submission" date="2014-02" db="EMBL/GenBank/DDBJ databases">
        <authorList>
            <person name="Genoscope - CEA"/>
        </authorList>
    </citation>
    <scope>NUCLEOTIDE SEQUENCE</scope>
    <source>
        <strain evidence="7">LS3</strain>
    </source>
</reference>
<dbReference type="NCBIfam" id="TIGR00745">
    <property type="entry name" value="apbA_panE"/>
    <property type="match status" value="1"/>
</dbReference>
<dbReference type="GO" id="GO:0008677">
    <property type="term" value="F:2-dehydropantoate 2-reductase activity"/>
    <property type="evidence" value="ECO:0007669"/>
    <property type="project" value="UniProtKB-EC"/>
</dbReference>
<dbReference type="InterPro" id="IPR003710">
    <property type="entry name" value="ApbA"/>
</dbReference>
<dbReference type="SUPFAM" id="SSF48179">
    <property type="entry name" value="6-phosphogluconate dehydrogenase C-terminal domain-like"/>
    <property type="match status" value="1"/>
</dbReference>
<dbReference type="Gene3D" id="1.10.1040.10">
    <property type="entry name" value="N-(1-d-carboxylethyl)-l-norvaline Dehydrogenase, domain 2"/>
    <property type="match status" value="1"/>
</dbReference>
<dbReference type="PhylomeDB" id="A0A060TD36"/>
<dbReference type="EC" id="1.1.1.169" evidence="4"/>
<organism evidence="7">
    <name type="scientific">Blastobotrys adeninivorans</name>
    <name type="common">Yeast</name>
    <name type="synonym">Arxula adeninivorans</name>
    <dbReference type="NCBI Taxonomy" id="409370"/>
    <lineage>
        <taxon>Eukaryota</taxon>
        <taxon>Fungi</taxon>
        <taxon>Dikarya</taxon>
        <taxon>Ascomycota</taxon>
        <taxon>Saccharomycotina</taxon>
        <taxon>Dipodascomycetes</taxon>
        <taxon>Dipodascales</taxon>
        <taxon>Trichomonascaceae</taxon>
        <taxon>Blastobotrys</taxon>
    </lineage>
</organism>
<dbReference type="PANTHER" id="PTHR21708">
    <property type="entry name" value="PROBABLE 2-DEHYDROPANTOATE 2-REDUCTASE"/>
    <property type="match status" value="1"/>
</dbReference>
<evidence type="ECO:0000256" key="2">
    <source>
        <dbReference type="ARBA" id="ARBA00022857"/>
    </source>
</evidence>
<evidence type="ECO:0000256" key="1">
    <source>
        <dbReference type="ARBA" id="ARBA00007870"/>
    </source>
</evidence>
<dbReference type="Pfam" id="PF08546">
    <property type="entry name" value="ApbA_C"/>
    <property type="match status" value="1"/>
</dbReference>
<dbReference type="SUPFAM" id="SSF51735">
    <property type="entry name" value="NAD(P)-binding Rossmann-fold domains"/>
    <property type="match status" value="1"/>
</dbReference>
<dbReference type="EMBL" id="HG937694">
    <property type="protein sequence ID" value="CDP37116.1"/>
    <property type="molecule type" value="Genomic_DNA"/>
</dbReference>